<name>A0A3E0IM67_9STAP</name>
<evidence type="ECO:0000256" key="1">
    <source>
        <dbReference type="SAM" id="Phobius"/>
    </source>
</evidence>
<dbReference type="Pfam" id="PF13038">
    <property type="entry name" value="DUF3899"/>
    <property type="match status" value="1"/>
</dbReference>
<keyword evidence="1" id="KW-1133">Transmembrane helix</keyword>
<feature type="transmembrane region" description="Helical" evidence="1">
    <location>
        <begin position="33"/>
        <end position="54"/>
    </location>
</feature>
<dbReference type="OrthoDB" id="2414433at2"/>
<dbReference type="InterPro" id="IPR025007">
    <property type="entry name" value="DUF3899"/>
</dbReference>
<feature type="transmembrane region" description="Helical" evidence="1">
    <location>
        <begin position="103"/>
        <end position="125"/>
    </location>
</feature>
<feature type="domain" description="DUF3899" evidence="2">
    <location>
        <begin position="34"/>
        <end position="122"/>
    </location>
</feature>
<evidence type="ECO:0000313" key="4">
    <source>
        <dbReference type="Proteomes" id="UP000256562"/>
    </source>
</evidence>
<evidence type="ECO:0000259" key="2">
    <source>
        <dbReference type="Pfam" id="PF13038"/>
    </source>
</evidence>
<dbReference type="AlphaFoldDB" id="A0A3E0IM67"/>
<comment type="caution">
    <text evidence="3">The sequence shown here is derived from an EMBL/GenBank/DDBJ whole genome shotgun (WGS) entry which is preliminary data.</text>
</comment>
<protein>
    <submittedName>
        <fullName evidence="3">DUF3899 domain-containing protein</fullName>
    </submittedName>
</protein>
<dbReference type="Proteomes" id="UP000256562">
    <property type="component" value="Unassembled WGS sequence"/>
</dbReference>
<organism evidence="3 4">
    <name type="scientific">Staphylococcus felis</name>
    <dbReference type="NCBI Taxonomy" id="46127"/>
    <lineage>
        <taxon>Bacteria</taxon>
        <taxon>Bacillati</taxon>
        <taxon>Bacillota</taxon>
        <taxon>Bacilli</taxon>
        <taxon>Bacillales</taxon>
        <taxon>Staphylococcaceae</taxon>
        <taxon>Staphylococcus</taxon>
    </lineage>
</organism>
<keyword evidence="1" id="KW-0812">Transmembrane</keyword>
<feature type="transmembrane region" description="Helical" evidence="1">
    <location>
        <begin position="9"/>
        <end position="27"/>
    </location>
</feature>
<proteinExistence type="predicted"/>
<accession>A0A3E0IM67</accession>
<dbReference type="EMBL" id="QKXQ01000516">
    <property type="protein sequence ID" value="REH91885.1"/>
    <property type="molecule type" value="Genomic_DNA"/>
</dbReference>
<reference evidence="3 4" key="1">
    <citation type="journal article" date="2018" name="Vet. Microbiol.">
        <title>Characterisation of Staphylococcus felis isolated from cats using whole genome sequencing.</title>
        <authorList>
            <person name="Worthing K."/>
            <person name="Pang S."/>
            <person name="Trott D.J."/>
            <person name="Abraham S."/>
            <person name="Coombs G.W."/>
            <person name="Jordan D."/>
            <person name="McIntyre L."/>
            <person name="Davies M.R."/>
            <person name="Norris J."/>
        </authorList>
    </citation>
    <scope>NUCLEOTIDE SEQUENCE [LARGE SCALE GENOMIC DNA]</scope>
    <source>
        <strain evidence="3 4">F9</strain>
    </source>
</reference>
<gene>
    <name evidence="3" type="ORF">DOS83_10935</name>
</gene>
<sequence>MQFFNIKTFVIPILTVLLSVIFWFFTYHSWVHFINTFFVISLIFGIFLFILLVIQEGILDTTSYGFRKFRYQLMRQKTKVLYKDDEFFNPKTPKKPFYIVQPWIKGALLIQLVFILLSIIIAFLIA</sequence>
<evidence type="ECO:0000313" key="3">
    <source>
        <dbReference type="EMBL" id="REH91885.1"/>
    </source>
</evidence>
<keyword evidence="1" id="KW-0472">Membrane</keyword>